<dbReference type="Pfam" id="PF18102">
    <property type="entry name" value="DTC"/>
    <property type="match status" value="1"/>
</dbReference>
<dbReference type="GO" id="GO:0061630">
    <property type="term" value="F:ubiquitin protein ligase activity"/>
    <property type="evidence" value="ECO:0007669"/>
    <property type="project" value="UniProtKB-EC"/>
</dbReference>
<evidence type="ECO:0000256" key="2">
    <source>
        <dbReference type="ARBA" id="ARBA00004906"/>
    </source>
</evidence>
<comment type="pathway">
    <text evidence="2">Protein modification; protein ubiquitination.</text>
</comment>
<dbReference type="InterPro" id="IPR039396">
    <property type="entry name" value="Deltex_C"/>
</dbReference>
<reference evidence="7 8" key="1">
    <citation type="submission" date="2011-07" db="EMBL/GenBank/DDBJ databases">
        <authorList>
            <person name="Coyne R."/>
            <person name="Brami D."/>
            <person name="Johnson J."/>
            <person name="Hostetler J."/>
            <person name="Hannick L."/>
            <person name="Clark T."/>
            <person name="Cassidy-Hanley D."/>
            <person name="Inman J."/>
        </authorList>
    </citation>
    <scope>NUCLEOTIDE SEQUENCE [LARGE SCALE GENOMIC DNA]</scope>
    <source>
        <strain evidence="7 8">G5</strain>
    </source>
</reference>
<dbReference type="UniPathway" id="UPA00143"/>
<dbReference type="Gene3D" id="3.30.390.130">
    <property type="match status" value="1"/>
</dbReference>
<evidence type="ECO:0000256" key="4">
    <source>
        <dbReference type="ARBA" id="ARBA00022679"/>
    </source>
</evidence>
<proteinExistence type="predicted"/>
<dbReference type="AlphaFoldDB" id="G0QLV7"/>
<evidence type="ECO:0000256" key="1">
    <source>
        <dbReference type="ARBA" id="ARBA00000900"/>
    </source>
</evidence>
<keyword evidence="5" id="KW-0479">Metal-binding</keyword>
<accession>G0QLV7</accession>
<keyword evidence="4" id="KW-0808">Transferase</keyword>
<dbReference type="OrthoDB" id="527344at2759"/>
<evidence type="ECO:0000313" key="7">
    <source>
        <dbReference type="EMBL" id="EGR33797.1"/>
    </source>
</evidence>
<dbReference type="GeneID" id="14909986"/>
<dbReference type="InParanoid" id="G0QLV7"/>
<gene>
    <name evidence="7" type="ORF">IMG5_037450</name>
</gene>
<sequence>MVSETYTKCPICSKIYGVMIGDQPDGKLKINLRNFSCDGYENYKTIIMDMDMYATVKNGIHISPTYRVAYLPDTEEGREVRDLIKLAFERKLIFTIGRSVTTGKDNRIVWNGIHMKTNTNGGSANFGYPDETYLKRVKQELTLKGIY</sequence>
<dbReference type="InterPro" id="IPR039398">
    <property type="entry name" value="Deltex_fam"/>
</dbReference>
<dbReference type="CDD" id="cd09633">
    <property type="entry name" value="Deltex_C"/>
    <property type="match status" value="1"/>
</dbReference>
<dbReference type="GO" id="GO:0007219">
    <property type="term" value="P:Notch signaling pathway"/>
    <property type="evidence" value="ECO:0007669"/>
    <property type="project" value="InterPro"/>
</dbReference>
<evidence type="ECO:0000313" key="8">
    <source>
        <dbReference type="Proteomes" id="UP000008983"/>
    </source>
</evidence>
<comment type="catalytic activity">
    <reaction evidence="1">
        <text>S-ubiquitinyl-[E2 ubiquitin-conjugating enzyme]-L-cysteine + [acceptor protein]-L-lysine = [E2 ubiquitin-conjugating enzyme]-L-cysteine + N(6)-ubiquitinyl-[acceptor protein]-L-lysine.</text>
        <dbReference type="EC" id="2.3.2.27"/>
    </reaction>
</comment>
<dbReference type="GO" id="GO:0046872">
    <property type="term" value="F:metal ion binding"/>
    <property type="evidence" value="ECO:0007669"/>
    <property type="project" value="UniProtKB-KW"/>
</dbReference>
<evidence type="ECO:0000256" key="3">
    <source>
        <dbReference type="ARBA" id="ARBA00012483"/>
    </source>
</evidence>
<dbReference type="PANTHER" id="PTHR12622">
    <property type="entry name" value="DELTEX-RELATED"/>
    <property type="match status" value="1"/>
</dbReference>
<organism evidence="7 8">
    <name type="scientific">Ichthyophthirius multifiliis</name>
    <name type="common">White spot disease agent</name>
    <name type="synonym">Ich</name>
    <dbReference type="NCBI Taxonomy" id="5932"/>
    <lineage>
        <taxon>Eukaryota</taxon>
        <taxon>Sar</taxon>
        <taxon>Alveolata</taxon>
        <taxon>Ciliophora</taxon>
        <taxon>Intramacronucleata</taxon>
        <taxon>Oligohymenophorea</taxon>
        <taxon>Hymenostomatida</taxon>
        <taxon>Ophryoglenina</taxon>
        <taxon>Ichthyophthirius</taxon>
    </lineage>
</organism>
<dbReference type="GO" id="GO:0016567">
    <property type="term" value="P:protein ubiquitination"/>
    <property type="evidence" value="ECO:0007669"/>
    <property type="project" value="UniProtKB-UniPathway"/>
</dbReference>
<keyword evidence="8" id="KW-1185">Reference proteome</keyword>
<protein>
    <recommendedName>
        <fullName evidence="3">RING-type E3 ubiquitin transferase</fullName>
        <ecNumber evidence="3">2.3.2.27</ecNumber>
    </recommendedName>
</protein>
<evidence type="ECO:0000256" key="5">
    <source>
        <dbReference type="ARBA" id="ARBA00022723"/>
    </source>
</evidence>
<name>G0QLV7_ICHMU</name>
<dbReference type="InterPro" id="IPR039399">
    <property type="entry name" value="Deltex_C_sf"/>
</dbReference>
<dbReference type="eggNOG" id="ENOG502RGAW">
    <property type="taxonomic scope" value="Eukaryota"/>
</dbReference>
<dbReference type="OMA" id="WQRLPGF"/>
<dbReference type="EMBL" id="GL983316">
    <property type="protein sequence ID" value="EGR33797.1"/>
    <property type="molecule type" value="Genomic_DNA"/>
</dbReference>
<dbReference type="EC" id="2.3.2.27" evidence="3"/>
<dbReference type="STRING" id="857967.G0QLV7"/>
<dbReference type="RefSeq" id="XP_004039021.1">
    <property type="nucleotide sequence ID" value="XM_004038973.1"/>
</dbReference>
<feature type="domain" description="Deltex C-terminal" evidence="6">
    <location>
        <begin position="21"/>
        <end position="146"/>
    </location>
</feature>
<evidence type="ECO:0000259" key="6">
    <source>
        <dbReference type="Pfam" id="PF18102"/>
    </source>
</evidence>
<dbReference type="Proteomes" id="UP000008983">
    <property type="component" value="Unassembled WGS sequence"/>
</dbReference>